<dbReference type="Gene3D" id="3.40.50.300">
    <property type="entry name" value="P-loop containing nucleotide triphosphate hydrolases"/>
    <property type="match status" value="1"/>
</dbReference>
<dbReference type="GO" id="GO:0030286">
    <property type="term" value="C:dynein complex"/>
    <property type="evidence" value="ECO:0007669"/>
    <property type="project" value="InterPro"/>
</dbReference>
<evidence type="ECO:0000259" key="1">
    <source>
        <dbReference type="Pfam" id="PF17852"/>
    </source>
</evidence>
<proteinExistence type="predicted"/>
<dbReference type="InterPro" id="IPR026983">
    <property type="entry name" value="DHC"/>
</dbReference>
<dbReference type="PANTHER" id="PTHR45703:SF1">
    <property type="entry name" value="DYNEINS HEAVY CHAIN"/>
    <property type="match status" value="1"/>
</dbReference>
<keyword evidence="3" id="KW-1185">Reference proteome</keyword>
<dbReference type="EMBL" id="LBMM01000143">
    <property type="protein sequence ID" value="KMR04767.1"/>
    <property type="molecule type" value="Genomic_DNA"/>
</dbReference>
<sequence>MSVIFETTSATEISPSLVSRCGTIYVDSHSIGWRPHVQSHIAKHSIYDGYGKVLRALFDWAIDPCLDFLRENGDTSVDRELHLVTSILNLFEILLRDACEDSAEDIGRSNHFVVWAQAALIQAIAWGLSGNLLEDSQTRFNAFCTSFWSGADTRYPKPDAIKHLDVTLPNEGLIQDNFYIFKGPQQYKVQLHVLETR</sequence>
<protein>
    <submittedName>
        <fullName evidence="2">Dynein heavy chain axonemal</fullName>
    </submittedName>
</protein>
<dbReference type="AlphaFoldDB" id="A0A0J7LA27"/>
<evidence type="ECO:0000313" key="3">
    <source>
        <dbReference type="Proteomes" id="UP000036403"/>
    </source>
</evidence>
<dbReference type="GO" id="GO:0007018">
    <property type="term" value="P:microtubule-based movement"/>
    <property type="evidence" value="ECO:0007669"/>
    <property type="project" value="InterPro"/>
</dbReference>
<organism evidence="2 3">
    <name type="scientific">Lasius niger</name>
    <name type="common">Black garden ant</name>
    <dbReference type="NCBI Taxonomy" id="67767"/>
    <lineage>
        <taxon>Eukaryota</taxon>
        <taxon>Metazoa</taxon>
        <taxon>Ecdysozoa</taxon>
        <taxon>Arthropoda</taxon>
        <taxon>Hexapoda</taxon>
        <taxon>Insecta</taxon>
        <taxon>Pterygota</taxon>
        <taxon>Neoptera</taxon>
        <taxon>Endopterygota</taxon>
        <taxon>Hymenoptera</taxon>
        <taxon>Apocrita</taxon>
        <taxon>Aculeata</taxon>
        <taxon>Formicoidea</taxon>
        <taxon>Formicidae</taxon>
        <taxon>Formicinae</taxon>
        <taxon>Lasius</taxon>
        <taxon>Lasius</taxon>
    </lineage>
</organism>
<accession>A0A0J7LA27</accession>
<dbReference type="STRING" id="67767.A0A0J7LA27"/>
<dbReference type="PANTHER" id="PTHR45703">
    <property type="entry name" value="DYNEIN HEAVY CHAIN"/>
    <property type="match status" value="1"/>
</dbReference>
<dbReference type="GO" id="GO:0051959">
    <property type="term" value="F:dynein light intermediate chain binding"/>
    <property type="evidence" value="ECO:0007669"/>
    <property type="project" value="InterPro"/>
</dbReference>
<dbReference type="PaxDb" id="67767-A0A0J7LA27"/>
<dbReference type="Gene3D" id="1.10.472.130">
    <property type="match status" value="1"/>
</dbReference>
<feature type="domain" description="Dynein heavy chain AAA 5 extension" evidence="1">
    <location>
        <begin position="54"/>
        <end position="182"/>
    </location>
</feature>
<gene>
    <name evidence="2" type="ORF">RF55_463</name>
</gene>
<dbReference type="InterPro" id="IPR027417">
    <property type="entry name" value="P-loop_NTPase"/>
</dbReference>
<comment type="caution">
    <text evidence="2">The sequence shown here is derived from an EMBL/GenBank/DDBJ whole genome shotgun (WGS) entry which is preliminary data.</text>
</comment>
<name>A0A0J7LA27_LASNI</name>
<dbReference type="Pfam" id="PF17852">
    <property type="entry name" value="Dynein_AAA_lid"/>
    <property type="match status" value="1"/>
</dbReference>
<evidence type="ECO:0000313" key="2">
    <source>
        <dbReference type="EMBL" id="KMR04767.1"/>
    </source>
</evidence>
<dbReference type="InterPro" id="IPR041466">
    <property type="entry name" value="Dynein_AAA5_ext"/>
</dbReference>
<reference evidence="2 3" key="1">
    <citation type="submission" date="2015-04" db="EMBL/GenBank/DDBJ databases">
        <title>Lasius niger genome sequencing.</title>
        <authorList>
            <person name="Konorov E.A."/>
            <person name="Nikitin M.A."/>
            <person name="Kirill M.V."/>
            <person name="Chang P."/>
        </authorList>
    </citation>
    <scope>NUCLEOTIDE SEQUENCE [LARGE SCALE GENOMIC DNA]</scope>
    <source>
        <tissue evidence="2">Whole</tissue>
    </source>
</reference>
<dbReference type="Proteomes" id="UP000036403">
    <property type="component" value="Unassembled WGS sequence"/>
</dbReference>
<dbReference type="GO" id="GO:0045505">
    <property type="term" value="F:dynein intermediate chain binding"/>
    <property type="evidence" value="ECO:0007669"/>
    <property type="project" value="InterPro"/>
</dbReference>